<dbReference type="Gene3D" id="2.60.40.10">
    <property type="entry name" value="Immunoglobulins"/>
    <property type="match status" value="6"/>
</dbReference>
<dbReference type="Pfam" id="PF07679">
    <property type="entry name" value="I-set"/>
    <property type="match status" value="2"/>
</dbReference>
<feature type="domain" description="Ig-like" evidence="5">
    <location>
        <begin position="281"/>
        <end position="348"/>
    </location>
</feature>
<feature type="domain" description="Ig-like" evidence="5">
    <location>
        <begin position="550"/>
        <end position="643"/>
    </location>
</feature>
<reference evidence="7" key="1">
    <citation type="submission" date="2022-11" db="UniProtKB">
        <authorList>
            <consortium name="WormBaseParasite"/>
        </authorList>
    </citation>
    <scope>IDENTIFICATION</scope>
</reference>
<dbReference type="GO" id="GO:0007156">
    <property type="term" value="P:homophilic cell adhesion via plasma membrane adhesion molecules"/>
    <property type="evidence" value="ECO:0007669"/>
    <property type="project" value="TreeGrafter"/>
</dbReference>
<evidence type="ECO:0000256" key="2">
    <source>
        <dbReference type="ARBA" id="ARBA00023157"/>
    </source>
</evidence>
<dbReference type="GO" id="GO:0050808">
    <property type="term" value="P:synapse organization"/>
    <property type="evidence" value="ECO:0007669"/>
    <property type="project" value="TreeGrafter"/>
</dbReference>
<feature type="domain" description="Ig-like" evidence="5">
    <location>
        <begin position="62"/>
        <end position="165"/>
    </location>
</feature>
<evidence type="ECO:0000313" key="6">
    <source>
        <dbReference type="Proteomes" id="UP000887574"/>
    </source>
</evidence>
<dbReference type="InterPro" id="IPR003598">
    <property type="entry name" value="Ig_sub2"/>
</dbReference>
<dbReference type="GO" id="GO:0008046">
    <property type="term" value="F:axon guidance receptor activity"/>
    <property type="evidence" value="ECO:0007669"/>
    <property type="project" value="TreeGrafter"/>
</dbReference>
<protein>
    <submittedName>
        <fullName evidence="7">Ig-like domain-containing protein</fullName>
    </submittedName>
</protein>
<dbReference type="GO" id="GO:0030424">
    <property type="term" value="C:axon"/>
    <property type="evidence" value="ECO:0007669"/>
    <property type="project" value="TreeGrafter"/>
</dbReference>
<name>A0A915E1K4_9BILA</name>
<evidence type="ECO:0000259" key="5">
    <source>
        <dbReference type="PROSITE" id="PS50835"/>
    </source>
</evidence>
<keyword evidence="3" id="KW-0393">Immunoglobulin domain</keyword>
<dbReference type="GO" id="GO:0005886">
    <property type="term" value="C:plasma membrane"/>
    <property type="evidence" value="ECO:0007669"/>
    <property type="project" value="TreeGrafter"/>
</dbReference>
<feature type="domain" description="Ig-like" evidence="5">
    <location>
        <begin position="187"/>
        <end position="265"/>
    </location>
</feature>
<dbReference type="InterPro" id="IPR050958">
    <property type="entry name" value="Cell_Adh-Cytoskel_Orgn"/>
</dbReference>
<dbReference type="Pfam" id="PF13927">
    <property type="entry name" value="Ig_3"/>
    <property type="match status" value="1"/>
</dbReference>
<organism evidence="6 7">
    <name type="scientific">Ditylenchus dipsaci</name>
    <dbReference type="NCBI Taxonomy" id="166011"/>
    <lineage>
        <taxon>Eukaryota</taxon>
        <taxon>Metazoa</taxon>
        <taxon>Ecdysozoa</taxon>
        <taxon>Nematoda</taxon>
        <taxon>Chromadorea</taxon>
        <taxon>Rhabditida</taxon>
        <taxon>Tylenchina</taxon>
        <taxon>Tylenchomorpha</taxon>
        <taxon>Sphaerularioidea</taxon>
        <taxon>Anguinidae</taxon>
        <taxon>Anguininae</taxon>
        <taxon>Ditylenchus</taxon>
    </lineage>
</organism>
<dbReference type="CDD" id="cd00096">
    <property type="entry name" value="Ig"/>
    <property type="match status" value="1"/>
</dbReference>
<feature type="domain" description="Ig-like" evidence="5">
    <location>
        <begin position="359"/>
        <end position="440"/>
    </location>
</feature>
<dbReference type="WBParaSite" id="jg25493.2">
    <property type="protein sequence ID" value="jg25493.2"/>
    <property type="gene ID" value="jg25493"/>
</dbReference>
<sequence length="746" mass="85041">MWRRNLLGSIFHPRNTNKLSTIIPLIPLLFILTASLPGALTKEKINWKHFPTPPHFVHYPNPQVIYFSLDYSKQTNGHSNGGSAGGEAHHFREKTLRCAAHGNPPPMYKWRKDNVPFQTDMFRDRISVSRLNGSLTFSNFAEEDQGVYQCMAENDNGTAFSERITLQEAWIRQFDDYEPETVVVELGDPYSRNCTPPESNPPAHVFWLFRSPKDNQFLQAINSSHISSNEQGTIFFHNVQESDFKDSRFYACAAYNSELKEYKFSNQFNFAIQRNKRDRLNTIHKLHCFFSGYPDPYPNWYHNGLEITQNNSKGFTFESYGKTLVFNVTTDHLGKYECKFQSHASAVDRVFNVKVDAAPYWHDGPPAHTNTSEGETVVFDCKTSGNPAPVVTFYKNGVEMQKPRQGENWVIEGSRLTIYDVKKGLNGQGDNAVYQCKSENKHGYLWTNFYLNLLAFQPKLLEEPDITEAIEGKPFTMSCKFFASPLANVTWKGECPVLQGVDYRSSVDQFGVGWLIFEEVKPSYEGEYKCTGANKYGTASGTVKLLVRKPTSLEPFAEPKMEKQAGLPLKLACEAKHDENLEVKYEWTINGRSVAEKQLDRDNYQVLADNTLLVVNPTQLDSGSYSCIASSKLDAASKTVYISIEDVPMPVYSAFISRCDTVGNTATIQFEHLEPAGGTVPVKEFWVRYLADPEEDSGRWKTHQPLSEPLTTKRSVTQKERSRHPLPFPCTFRQLRLPNHCEEQYW</sequence>
<dbReference type="PROSITE" id="PS50835">
    <property type="entry name" value="IG_LIKE"/>
    <property type="match status" value="6"/>
</dbReference>
<dbReference type="PANTHER" id="PTHR45080:SF8">
    <property type="entry name" value="IG-LIKE DOMAIN-CONTAINING PROTEIN"/>
    <property type="match status" value="1"/>
</dbReference>
<feature type="domain" description="Ig-like" evidence="5">
    <location>
        <begin position="458"/>
        <end position="548"/>
    </location>
</feature>
<dbReference type="SMART" id="SM00409">
    <property type="entry name" value="IG"/>
    <property type="match status" value="6"/>
</dbReference>
<evidence type="ECO:0000256" key="1">
    <source>
        <dbReference type="ARBA" id="ARBA00022729"/>
    </source>
</evidence>
<evidence type="ECO:0000256" key="4">
    <source>
        <dbReference type="SAM" id="MobiDB-lite"/>
    </source>
</evidence>
<keyword evidence="6" id="KW-1185">Reference proteome</keyword>
<proteinExistence type="predicted"/>
<dbReference type="GO" id="GO:0043025">
    <property type="term" value="C:neuronal cell body"/>
    <property type="evidence" value="ECO:0007669"/>
    <property type="project" value="TreeGrafter"/>
</dbReference>
<dbReference type="InterPro" id="IPR003599">
    <property type="entry name" value="Ig_sub"/>
</dbReference>
<dbReference type="InterPro" id="IPR013098">
    <property type="entry name" value="Ig_I-set"/>
</dbReference>
<dbReference type="Proteomes" id="UP000887574">
    <property type="component" value="Unplaced"/>
</dbReference>
<dbReference type="PANTHER" id="PTHR45080">
    <property type="entry name" value="CONTACTIN 5"/>
    <property type="match status" value="1"/>
</dbReference>
<dbReference type="SUPFAM" id="SSF48726">
    <property type="entry name" value="Immunoglobulin"/>
    <property type="match status" value="6"/>
</dbReference>
<keyword evidence="1" id="KW-0732">Signal</keyword>
<dbReference type="InterPro" id="IPR013151">
    <property type="entry name" value="Immunoglobulin_dom"/>
</dbReference>
<dbReference type="AlphaFoldDB" id="A0A915E1K4"/>
<keyword evidence="2" id="KW-1015">Disulfide bond</keyword>
<dbReference type="Pfam" id="PF00047">
    <property type="entry name" value="ig"/>
    <property type="match status" value="1"/>
</dbReference>
<accession>A0A915E1K4</accession>
<dbReference type="InterPro" id="IPR013783">
    <property type="entry name" value="Ig-like_fold"/>
</dbReference>
<evidence type="ECO:0000313" key="7">
    <source>
        <dbReference type="WBParaSite" id="jg25493.2"/>
    </source>
</evidence>
<dbReference type="SMART" id="SM00408">
    <property type="entry name" value="IGc2"/>
    <property type="match status" value="5"/>
</dbReference>
<evidence type="ECO:0000256" key="3">
    <source>
        <dbReference type="ARBA" id="ARBA00023319"/>
    </source>
</evidence>
<dbReference type="InterPro" id="IPR007110">
    <property type="entry name" value="Ig-like_dom"/>
</dbReference>
<feature type="region of interest" description="Disordered" evidence="4">
    <location>
        <begin position="696"/>
        <end position="723"/>
    </location>
</feature>
<dbReference type="InterPro" id="IPR036179">
    <property type="entry name" value="Ig-like_dom_sf"/>
</dbReference>